<evidence type="ECO:0000256" key="2">
    <source>
        <dbReference type="SAM" id="MobiDB-lite"/>
    </source>
</evidence>
<keyword evidence="3" id="KW-0472">Membrane</keyword>
<keyword evidence="3" id="KW-1133">Transmembrane helix</keyword>
<reference evidence="5 6" key="1">
    <citation type="submission" date="2015-09" db="EMBL/GenBank/DDBJ databases">
        <authorList>
            <consortium name="Pathogen Informatics"/>
        </authorList>
    </citation>
    <scope>NUCLEOTIDE SEQUENCE [LARGE SCALE GENOMIC DNA]</scope>
    <source>
        <strain evidence="5 6">2789STDY5834885</strain>
    </source>
</reference>
<feature type="compositionally biased region" description="Low complexity" evidence="2">
    <location>
        <begin position="511"/>
        <end position="522"/>
    </location>
</feature>
<evidence type="ECO:0000259" key="4">
    <source>
        <dbReference type="SMART" id="SM00974"/>
    </source>
</evidence>
<name>A0A174S171_9FIRM</name>
<protein>
    <submittedName>
        <fullName evidence="5">Membrane-bound metallopeptidase</fullName>
    </submittedName>
</protein>
<dbReference type="RefSeq" id="WP_207643454.1">
    <property type="nucleotide sequence ID" value="NZ_CZAL01000022.1"/>
</dbReference>
<keyword evidence="3" id="KW-0812">Transmembrane</keyword>
<feature type="transmembrane region" description="Helical" evidence="3">
    <location>
        <begin position="6"/>
        <end position="36"/>
    </location>
</feature>
<keyword evidence="1" id="KW-0175">Coiled coil</keyword>
<organism evidence="5 6">
    <name type="scientific">Fusicatenibacter saccharivorans</name>
    <dbReference type="NCBI Taxonomy" id="1150298"/>
    <lineage>
        <taxon>Bacteria</taxon>
        <taxon>Bacillati</taxon>
        <taxon>Bacillota</taxon>
        <taxon>Clostridia</taxon>
        <taxon>Lachnospirales</taxon>
        <taxon>Lachnospiraceae</taxon>
        <taxon>Fusicatenibacter</taxon>
    </lineage>
</organism>
<dbReference type="InterPro" id="IPR018306">
    <property type="entry name" value="Phage_T5_Orf172_DNA-bd"/>
</dbReference>
<dbReference type="SMART" id="SM00974">
    <property type="entry name" value="T5orf172"/>
    <property type="match status" value="1"/>
</dbReference>
<feature type="coiled-coil region" evidence="1">
    <location>
        <begin position="305"/>
        <end position="349"/>
    </location>
</feature>
<accession>A0A174S171</accession>
<proteinExistence type="predicted"/>
<dbReference type="Pfam" id="PF13455">
    <property type="entry name" value="MUG113"/>
    <property type="match status" value="1"/>
</dbReference>
<feature type="region of interest" description="Disordered" evidence="2">
    <location>
        <begin position="511"/>
        <end position="532"/>
    </location>
</feature>
<evidence type="ECO:0000313" key="5">
    <source>
        <dbReference type="EMBL" id="CUP91684.1"/>
    </source>
</evidence>
<feature type="coiled-coil region" evidence="1">
    <location>
        <begin position="84"/>
        <end position="143"/>
    </location>
</feature>
<dbReference type="AlphaFoldDB" id="A0A174S171"/>
<sequence length="532" mass="61428">MPQKNPWYLSTLFICLLFALWYFFIPPVIGIVLLCVRTHKEKQKDLQIAEIYDQNTRLSESNIALSTENTTLKQTIEKTGITEYSQAKEKIAQLESEGQAKLDKLNQDIQDINALTTNLWSELEELQQRDDKLKKSVSTQERKLSRSKELYSSMDYALNTFFTTDAPYSTCRLTERDINDAELIAPSVILKLHCMDVKSLKKAYRENEKLIESLMTQYSARYTTKANRSIYELLTISIQSEVQNILYTLKYDKLDTAIESIKKITAKYLKIAGEGNQAIAGTLTKFIGEMEYLLINSIKIEYNYYVKKEQAKQEQLALREQMKQEAEERKALEQEKKRILKEEEKFNGEITKLQHSLEATSDDSEVAKLKARILELQSQLSDVVVKKEEITNLQNGKAGTVYIISNLGSFGEDVFKVGMTRRLDPNDRINELGNASVPFKFDVHSFIFSQDAVALENKMHEILNDRRVNKVNMRKEFFKISIDELEKIVDEIEPTAEFNRTMVADEFRQSLSSDSNYTSTYSSDDDEEDLNE</sequence>
<gene>
    <name evidence="5" type="ORF">ERS852498_03139</name>
</gene>
<evidence type="ECO:0000256" key="1">
    <source>
        <dbReference type="SAM" id="Coils"/>
    </source>
</evidence>
<evidence type="ECO:0000313" key="6">
    <source>
        <dbReference type="Proteomes" id="UP000095709"/>
    </source>
</evidence>
<feature type="domain" description="Bacteriophage T5 Orf172 DNA-binding" evidence="4">
    <location>
        <begin position="409"/>
        <end position="492"/>
    </location>
</feature>
<dbReference type="EMBL" id="CZAL01000022">
    <property type="protein sequence ID" value="CUP91684.1"/>
    <property type="molecule type" value="Genomic_DNA"/>
</dbReference>
<evidence type="ECO:0000256" key="3">
    <source>
        <dbReference type="SAM" id="Phobius"/>
    </source>
</evidence>
<feature type="compositionally biased region" description="Acidic residues" evidence="2">
    <location>
        <begin position="523"/>
        <end position="532"/>
    </location>
</feature>
<dbReference type="Proteomes" id="UP000095709">
    <property type="component" value="Unassembled WGS sequence"/>
</dbReference>